<accession>A0A3N0AW67</accession>
<dbReference type="OrthoDB" id="3173333at2"/>
<name>A0A3N0AW67_9ACTN</name>
<dbReference type="PANTHER" id="PTHR43072:SF23">
    <property type="entry name" value="UPF0039 PROTEIN C11D3.02C"/>
    <property type="match status" value="1"/>
</dbReference>
<gene>
    <name evidence="4" type="ORF">DMP08_11375</name>
</gene>
<reference evidence="5" key="1">
    <citation type="submission" date="2018-05" db="EMBL/GenBank/DDBJ databases">
        <title>Genome Sequencing of selected type strains of the family Eggerthellaceae.</title>
        <authorList>
            <person name="Danylec N."/>
            <person name="Stoll D.A."/>
            <person name="Doetsch A."/>
            <person name="Huch M."/>
        </authorList>
    </citation>
    <scope>NUCLEOTIDE SEQUENCE [LARGE SCALE GENOMIC DNA]</scope>
    <source>
        <strain evidence="5">DSM 16106</strain>
    </source>
</reference>
<keyword evidence="1 4" id="KW-0808">Transferase</keyword>
<dbReference type="Gene3D" id="3.40.630.30">
    <property type="match status" value="1"/>
</dbReference>
<feature type="domain" description="N-acetyltransferase" evidence="3">
    <location>
        <begin position="14"/>
        <end position="178"/>
    </location>
</feature>
<evidence type="ECO:0000259" key="3">
    <source>
        <dbReference type="PROSITE" id="PS51186"/>
    </source>
</evidence>
<organism evidence="4 5">
    <name type="scientific">Paraeggerthella hongkongensis</name>
    <dbReference type="NCBI Taxonomy" id="230658"/>
    <lineage>
        <taxon>Bacteria</taxon>
        <taxon>Bacillati</taxon>
        <taxon>Actinomycetota</taxon>
        <taxon>Coriobacteriia</taxon>
        <taxon>Eggerthellales</taxon>
        <taxon>Eggerthellaceae</taxon>
        <taxon>Paraeggerthella</taxon>
    </lineage>
</organism>
<dbReference type="Pfam" id="PF13420">
    <property type="entry name" value="Acetyltransf_4"/>
    <property type="match status" value="1"/>
</dbReference>
<dbReference type="InterPro" id="IPR000182">
    <property type="entry name" value="GNAT_dom"/>
</dbReference>
<evidence type="ECO:0000313" key="5">
    <source>
        <dbReference type="Proteomes" id="UP000278632"/>
    </source>
</evidence>
<dbReference type="Proteomes" id="UP000278632">
    <property type="component" value="Unassembled WGS sequence"/>
</dbReference>
<dbReference type="PANTHER" id="PTHR43072">
    <property type="entry name" value="N-ACETYLTRANSFERASE"/>
    <property type="match status" value="1"/>
</dbReference>
<dbReference type="PROSITE" id="PS51186">
    <property type="entry name" value="GNAT"/>
    <property type="match status" value="1"/>
</dbReference>
<dbReference type="InterPro" id="IPR016181">
    <property type="entry name" value="Acyl_CoA_acyltransferase"/>
</dbReference>
<proteinExistence type="predicted"/>
<dbReference type="SUPFAM" id="SSF55729">
    <property type="entry name" value="Acyl-CoA N-acyltransferases (Nat)"/>
    <property type="match status" value="1"/>
</dbReference>
<evidence type="ECO:0000313" key="4">
    <source>
        <dbReference type="EMBL" id="RNL39123.1"/>
    </source>
</evidence>
<dbReference type="CDD" id="cd04301">
    <property type="entry name" value="NAT_SF"/>
    <property type="match status" value="1"/>
</dbReference>
<protein>
    <submittedName>
        <fullName evidence="4">N-acetyltransferase</fullName>
    </submittedName>
</protein>
<dbReference type="EMBL" id="QICD01000034">
    <property type="protein sequence ID" value="RNL39123.1"/>
    <property type="molecule type" value="Genomic_DNA"/>
</dbReference>
<evidence type="ECO:0000256" key="1">
    <source>
        <dbReference type="ARBA" id="ARBA00022679"/>
    </source>
</evidence>
<keyword evidence="2" id="KW-0012">Acyltransferase</keyword>
<comment type="caution">
    <text evidence="4">The sequence shown here is derived from an EMBL/GenBank/DDBJ whole genome shotgun (WGS) entry which is preliminary data.</text>
</comment>
<evidence type="ECO:0000256" key="2">
    <source>
        <dbReference type="ARBA" id="ARBA00023315"/>
    </source>
</evidence>
<dbReference type="AlphaFoldDB" id="A0A3N0AW67"/>
<keyword evidence="5" id="KW-1185">Reference proteome</keyword>
<dbReference type="GO" id="GO:0016747">
    <property type="term" value="F:acyltransferase activity, transferring groups other than amino-acyl groups"/>
    <property type="evidence" value="ECO:0007669"/>
    <property type="project" value="InterPro"/>
</dbReference>
<sequence length="218" mass="23223">MQGAAVSGAENVPIRIRLATDDDADGILSVYAPYIDTPITFEESLPNAKDFGARTAKIQAGYPYLVAETVSTPESGEAPRIVGYAYAHAQAERAAYGWNAELSVYLSPEARGRGLGTVLYRALIDLLREQGVKAAYALVTIPNAASERLHEALGFTLMGVQKNAGYTCGAWRDVAWLVLALAPFDAEPAPVVPFPALARERPGAVRNALARANAHVKG</sequence>